<dbReference type="PIRSF" id="PIRSF015417">
    <property type="entry name" value="T31B5_30_vWA"/>
    <property type="match status" value="1"/>
</dbReference>
<proteinExistence type="predicted"/>
<dbReference type="PANTHER" id="PTHR31373:SF17">
    <property type="entry name" value="OS06G0652100 PROTEIN"/>
    <property type="match status" value="1"/>
</dbReference>
<evidence type="ECO:0000313" key="2">
    <source>
        <dbReference type="EMBL" id="GAV87827.1"/>
    </source>
</evidence>
<evidence type="ECO:0000313" key="3">
    <source>
        <dbReference type="Proteomes" id="UP000187406"/>
    </source>
</evidence>
<dbReference type="InterPro" id="IPR011205">
    <property type="entry name" value="UCP015417_vWA"/>
</dbReference>
<gene>
    <name evidence="2" type="ORF">CFOL_v3_31253</name>
</gene>
<dbReference type="PANTHER" id="PTHR31373">
    <property type="entry name" value="OS06G0652100 PROTEIN"/>
    <property type="match status" value="1"/>
</dbReference>
<name>A0A1Q3D5Q8_CEPFO</name>
<dbReference type="InParanoid" id="A0A1Q3D5Q8"/>
<dbReference type="OrthoDB" id="1934832at2759"/>
<protein>
    <submittedName>
        <fullName evidence="2">DUF2828 domain-containing protein</fullName>
    </submittedName>
</protein>
<dbReference type="Pfam" id="PF11443">
    <property type="entry name" value="DUF2828"/>
    <property type="match status" value="1"/>
</dbReference>
<dbReference type="InterPro" id="IPR058580">
    <property type="entry name" value="DUF2828"/>
</dbReference>
<comment type="caution">
    <text evidence="2">The sequence shown here is derived from an EMBL/GenBank/DDBJ whole genome shotgun (WGS) entry which is preliminary data.</text>
</comment>
<dbReference type="AlphaFoldDB" id="A0A1Q3D5Q8"/>
<keyword evidence="3" id="KW-1185">Reference proteome</keyword>
<accession>A0A1Q3D5Q8</accession>
<sequence length="167" mass="19588">MSFTENRSPTCYSSGNPCLDFFYHVVLDTPPEEVRFRSKLAWEQNPLTALKLVCDLRGFRGTGKADREGFYASALWIHPKTVAVNAASIVRFGYFKDLPEILYRLLEGFNVVKIAWEQAQQRYYLTGKIKEMCESKIQSIQRMHWELNKDFQRVFDKILEVAKKREH</sequence>
<dbReference type="Proteomes" id="UP000187406">
    <property type="component" value="Unassembled WGS sequence"/>
</dbReference>
<dbReference type="EMBL" id="BDDD01004536">
    <property type="protein sequence ID" value="GAV87827.1"/>
    <property type="molecule type" value="Genomic_DNA"/>
</dbReference>
<reference evidence="3" key="1">
    <citation type="submission" date="2016-04" db="EMBL/GenBank/DDBJ databases">
        <title>Cephalotus genome sequencing.</title>
        <authorList>
            <person name="Fukushima K."/>
            <person name="Hasebe M."/>
            <person name="Fang X."/>
        </authorList>
    </citation>
    <scope>NUCLEOTIDE SEQUENCE [LARGE SCALE GENOMIC DNA]</scope>
    <source>
        <strain evidence="3">cv. St1</strain>
    </source>
</reference>
<evidence type="ECO:0000259" key="1">
    <source>
        <dbReference type="Pfam" id="PF11443"/>
    </source>
</evidence>
<organism evidence="2 3">
    <name type="scientific">Cephalotus follicularis</name>
    <name type="common">Albany pitcher plant</name>
    <dbReference type="NCBI Taxonomy" id="3775"/>
    <lineage>
        <taxon>Eukaryota</taxon>
        <taxon>Viridiplantae</taxon>
        <taxon>Streptophyta</taxon>
        <taxon>Embryophyta</taxon>
        <taxon>Tracheophyta</taxon>
        <taxon>Spermatophyta</taxon>
        <taxon>Magnoliopsida</taxon>
        <taxon>eudicotyledons</taxon>
        <taxon>Gunneridae</taxon>
        <taxon>Pentapetalae</taxon>
        <taxon>rosids</taxon>
        <taxon>fabids</taxon>
        <taxon>Oxalidales</taxon>
        <taxon>Cephalotaceae</taxon>
        <taxon>Cephalotus</taxon>
    </lineage>
</organism>
<feature type="domain" description="DUF2828" evidence="1">
    <location>
        <begin position="4"/>
        <end position="115"/>
    </location>
</feature>